<reference evidence="1 2" key="1">
    <citation type="submission" date="2019-07" db="EMBL/GenBank/DDBJ databases">
        <title>R&amp;d 2014.</title>
        <authorList>
            <person name="Klenk H.-P."/>
        </authorList>
    </citation>
    <scope>NUCLEOTIDE SEQUENCE [LARGE SCALE GENOMIC DNA]</scope>
    <source>
        <strain evidence="1 2">DSM 43912</strain>
    </source>
</reference>
<dbReference type="RefSeq" id="WP_145816240.1">
    <property type="nucleotide sequence ID" value="NZ_AP023438.1"/>
</dbReference>
<sequence>MATFHQQHQTVQYQVNGETVHVNEGSRHLVEKIDELIAQVGRAENADELVPVVDCLEQARAASAGGDQGRAVTMLRRAAEVAAPVAAVMTSITAVVQGFQ</sequence>
<evidence type="ECO:0000313" key="1">
    <source>
        <dbReference type="EMBL" id="TWJ28099.1"/>
    </source>
</evidence>
<dbReference type="Proteomes" id="UP000319728">
    <property type="component" value="Unassembled WGS sequence"/>
</dbReference>
<name>A0A562WCT8_9ACTN</name>
<comment type="caution">
    <text evidence="1">The sequence shown here is derived from an EMBL/GenBank/DDBJ whole genome shotgun (WGS) entry which is preliminary data.</text>
</comment>
<evidence type="ECO:0000313" key="2">
    <source>
        <dbReference type="Proteomes" id="UP000319728"/>
    </source>
</evidence>
<organism evidence="1 2">
    <name type="scientific">Micromonospora sagamiensis</name>
    <dbReference type="NCBI Taxonomy" id="47875"/>
    <lineage>
        <taxon>Bacteria</taxon>
        <taxon>Bacillati</taxon>
        <taxon>Actinomycetota</taxon>
        <taxon>Actinomycetes</taxon>
        <taxon>Micromonosporales</taxon>
        <taxon>Micromonosporaceae</taxon>
        <taxon>Micromonospora</taxon>
    </lineage>
</organism>
<dbReference type="EMBL" id="VLLP01000001">
    <property type="protein sequence ID" value="TWJ28099.1"/>
    <property type="molecule type" value="Genomic_DNA"/>
</dbReference>
<keyword evidence="2" id="KW-1185">Reference proteome</keyword>
<accession>A0A562WCT8</accession>
<protein>
    <submittedName>
        <fullName evidence="1">Uncharacterized protein</fullName>
    </submittedName>
</protein>
<gene>
    <name evidence="1" type="ORF">JD81_01602</name>
</gene>
<dbReference type="AlphaFoldDB" id="A0A562WCT8"/>
<proteinExistence type="predicted"/>